<comment type="subunit">
    <text evidence="6">Component of the Mediator complex.</text>
</comment>
<dbReference type="Pfam" id="PF09748">
    <property type="entry name" value="Med10"/>
    <property type="match status" value="1"/>
</dbReference>
<protein>
    <recommendedName>
        <fullName evidence="6">Mediator of RNA polymerase II transcription subunit 10</fullName>
    </recommendedName>
    <alternativeName>
        <fullName evidence="6">Mediator complex subunit 10</fullName>
    </alternativeName>
</protein>
<keyword evidence="3 6" id="KW-0805">Transcription regulation</keyword>
<evidence type="ECO:0000256" key="1">
    <source>
        <dbReference type="ARBA" id="ARBA00004123"/>
    </source>
</evidence>
<evidence type="ECO:0000313" key="8">
    <source>
        <dbReference type="EMBL" id="CAE0479112.1"/>
    </source>
</evidence>
<feature type="region of interest" description="Disordered" evidence="7">
    <location>
        <begin position="1"/>
        <end position="31"/>
    </location>
</feature>
<dbReference type="GO" id="GO:0006357">
    <property type="term" value="P:regulation of transcription by RNA polymerase II"/>
    <property type="evidence" value="ECO:0007669"/>
    <property type="project" value="InterPro"/>
</dbReference>
<keyword evidence="5 6" id="KW-0539">Nucleus</keyword>
<proteinExistence type="inferred from homology"/>
<evidence type="ECO:0000256" key="6">
    <source>
        <dbReference type="RuleBase" id="RU364146"/>
    </source>
</evidence>
<evidence type="ECO:0000256" key="2">
    <source>
        <dbReference type="ARBA" id="ARBA00005389"/>
    </source>
</evidence>
<comment type="function">
    <text evidence="6">Component of the Mediator complex, a coactivator involved in the regulated transcription of nearly all RNA polymerase II-dependent genes. Mediator functions as a bridge to convey information from gene-specific regulatory proteins to the basal RNA polymerase II transcription machinery. Mediator is recruited to promoters by direct interactions with regulatory proteins and serves as a scaffold for the assembly of a functional preinitiation complex with RNA polymerase II and the general transcription factors.</text>
</comment>
<dbReference type="InterPro" id="IPR019145">
    <property type="entry name" value="Mediator_Med10"/>
</dbReference>
<evidence type="ECO:0000256" key="5">
    <source>
        <dbReference type="ARBA" id="ARBA00023242"/>
    </source>
</evidence>
<name>A0A7S3QJR3_9STRA</name>
<organism evidence="8">
    <name type="scientific">Chaetoceros debilis</name>
    <dbReference type="NCBI Taxonomy" id="122233"/>
    <lineage>
        <taxon>Eukaryota</taxon>
        <taxon>Sar</taxon>
        <taxon>Stramenopiles</taxon>
        <taxon>Ochrophyta</taxon>
        <taxon>Bacillariophyta</taxon>
        <taxon>Coscinodiscophyceae</taxon>
        <taxon>Chaetocerotophycidae</taxon>
        <taxon>Chaetocerotales</taxon>
        <taxon>Chaetocerotaceae</taxon>
        <taxon>Chaetoceros</taxon>
    </lineage>
</organism>
<sequence>MVKPDTAPSSKDPVSKKKSLPKPTFKDTGQSLQERLHTLLTRLSDAGKILSTWPETQTGDDSISIHTKTTTKLIQAIQRTVDGIKLVEEKVNAGAYTGDDSKPSPEDIALTNQLRQTPVPIDVLDMMDYAHNVNPDCFARGLIKESMRQLGNLQRRKASMRLLAKAIDNGMKNKERQLELLKTLKNIDAQLEATTPSISNPLPDGTSVSVTTDVKSTIADKSNAQSDESAGADLSTSEANTKRKRKRDGEELDGDDSRPIKR</sequence>
<keyword evidence="4 6" id="KW-0804">Transcription</keyword>
<comment type="subcellular location">
    <subcellularLocation>
        <location evidence="1 6">Nucleus</location>
    </subcellularLocation>
</comment>
<dbReference type="GO" id="GO:0016592">
    <property type="term" value="C:mediator complex"/>
    <property type="evidence" value="ECO:0007669"/>
    <property type="project" value="InterPro"/>
</dbReference>
<dbReference type="AlphaFoldDB" id="A0A7S3QJR3"/>
<accession>A0A7S3QJR3</accession>
<comment type="similarity">
    <text evidence="2 6">Belongs to the Mediator complex subunit 10 family.</text>
</comment>
<reference evidence="8" key="1">
    <citation type="submission" date="2021-01" db="EMBL/GenBank/DDBJ databases">
        <authorList>
            <person name="Corre E."/>
            <person name="Pelletier E."/>
            <person name="Niang G."/>
            <person name="Scheremetjew M."/>
            <person name="Finn R."/>
            <person name="Kale V."/>
            <person name="Holt S."/>
            <person name="Cochrane G."/>
            <person name="Meng A."/>
            <person name="Brown T."/>
            <person name="Cohen L."/>
        </authorList>
    </citation>
    <scope>NUCLEOTIDE SEQUENCE</scope>
    <source>
        <strain evidence="8">MM31A-1</strain>
    </source>
</reference>
<evidence type="ECO:0000256" key="7">
    <source>
        <dbReference type="SAM" id="MobiDB-lite"/>
    </source>
</evidence>
<feature type="region of interest" description="Disordered" evidence="7">
    <location>
        <begin position="218"/>
        <end position="262"/>
    </location>
</feature>
<dbReference type="EMBL" id="HBIO01031273">
    <property type="protein sequence ID" value="CAE0479112.1"/>
    <property type="molecule type" value="Transcribed_RNA"/>
</dbReference>
<evidence type="ECO:0000256" key="3">
    <source>
        <dbReference type="ARBA" id="ARBA00023015"/>
    </source>
</evidence>
<gene>
    <name evidence="6" type="primary">MED10</name>
    <name evidence="8" type="ORF">CDEB00056_LOCUS23966</name>
</gene>
<evidence type="ECO:0000256" key="4">
    <source>
        <dbReference type="ARBA" id="ARBA00023163"/>
    </source>
</evidence>
<dbReference type="GO" id="GO:0003712">
    <property type="term" value="F:transcription coregulator activity"/>
    <property type="evidence" value="ECO:0007669"/>
    <property type="project" value="InterPro"/>
</dbReference>
<feature type="compositionally biased region" description="Polar residues" evidence="7">
    <location>
        <begin position="219"/>
        <end position="239"/>
    </location>
</feature>
<keyword evidence="6" id="KW-0010">Activator</keyword>